<sequence length="263" mass="30566">MPAFYAHDRFGKEVSARLNGELKEIVKRYYRQFRIGLQGPDLFFFYRPYLPNKVSEYGNHLHAISAYPFFEHAVKVVRKRGRKTREYAYLLGFLCHYILDSECHPYVETYIGKSGVQHLEIEEEFEKMLLRLDGRDPFSYPMAKLVPVDIATAEAIRPFYENMTSKVILRSLKDLRTVKKLFTTRGPGKQALINTAMKMTGKYPYLKGLMNQRIDNPKCRESNQELKRRFDGAVGLAVKMAESLDESVQTGKGLERRLDRTFG</sequence>
<dbReference type="RefSeq" id="WP_316265000.1">
    <property type="nucleotide sequence ID" value="NZ_AP027742.1"/>
</dbReference>
<gene>
    <name evidence="2" type="ORF">Lac1_21690</name>
</gene>
<feature type="domain" description="Phospholipase C/D" evidence="1">
    <location>
        <begin position="13"/>
        <end position="131"/>
    </location>
</feature>
<dbReference type="EMBL" id="AP027742">
    <property type="protein sequence ID" value="BDZ77986.1"/>
    <property type="molecule type" value="Genomic_DNA"/>
</dbReference>
<accession>A0ABM8I4M3</accession>
<evidence type="ECO:0000313" key="3">
    <source>
        <dbReference type="Proteomes" id="UP001305815"/>
    </source>
</evidence>
<reference evidence="3" key="1">
    <citation type="journal article" date="2023" name="Int. J. Syst. Evol. Microbiol.">
        <title>Claveliimonas bilis gen. nov., sp. nov., deoxycholic acid-producing bacteria isolated from human faeces, and reclassification of Sellimonas monacensis Zenner et al. 2021 as Claveliimonas monacensis comb. nov.</title>
        <authorList>
            <person name="Hisatomi A."/>
            <person name="Kastawa N.W.E.P.G."/>
            <person name="Song I."/>
            <person name="Ohkuma M."/>
            <person name="Fukiya S."/>
            <person name="Sakamoto M."/>
        </authorList>
    </citation>
    <scope>NUCLEOTIDE SEQUENCE [LARGE SCALE GENOMIC DNA]</scope>
    <source>
        <strain evidence="3">12BBH14</strain>
    </source>
</reference>
<proteinExistence type="predicted"/>
<organism evidence="2 3">
    <name type="scientific">Claveliimonas bilis</name>
    <dbReference type="NCBI Taxonomy" id="3028070"/>
    <lineage>
        <taxon>Bacteria</taxon>
        <taxon>Bacillati</taxon>
        <taxon>Bacillota</taxon>
        <taxon>Clostridia</taxon>
        <taxon>Lachnospirales</taxon>
        <taxon>Lachnospiraceae</taxon>
        <taxon>Claveliimonas</taxon>
    </lineage>
</organism>
<evidence type="ECO:0000259" key="1">
    <source>
        <dbReference type="Pfam" id="PF00882"/>
    </source>
</evidence>
<dbReference type="Pfam" id="PF00882">
    <property type="entry name" value="Zn_dep_PLPC"/>
    <property type="match status" value="1"/>
</dbReference>
<name>A0ABM8I4M3_9FIRM</name>
<dbReference type="Proteomes" id="UP001305815">
    <property type="component" value="Chromosome"/>
</dbReference>
<keyword evidence="3" id="KW-1185">Reference proteome</keyword>
<protein>
    <recommendedName>
        <fullName evidence="1">Phospholipase C/D domain-containing protein</fullName>
    </recommendedName>
</protein>
<dbReference type="InterPro" id="IPR029002">
    <property type="entry name" value="PLPC/GPLD1"/>
</dbReference>
<evidence type="ECO:0000313" key="2">
    <source>
        <dbReference type="EMBL" id="BDZ77986.1"/>
    </source>
</evidence>